<dbReference type="RefSeq" id="WP_223929872.1">
    <property type="nucleotide sequence ID" value="NZ_BPTU01000003.1"/>
</dbReference>
<keyword evidence="3" id="KW-0050">Antiport</keyword>
<evidence type="ECO:0000256" key="9">
    <source>
        <dbReference type="SAM" id="Phobius"/>
    </source>
</evidence>
<proteinExistence type="inferred from homology"/>
<feature type="transmembrane region" description="Helical" evidence="9">
    <location>
        <begin position="340"/>
        <end position="367"/>
    </location>
</feature>
<dbReference type="Proteomes" id="UP000825483">
    <property type="component" value="Unassembled WGS sequence"/>
</dbReference>
<feature type="transmembrane region" description="Helical" evidence="9">
    <location>
        <begin position="113"/>
        <end position="142"/>
    </location>
</feature>
<name>A0A9R1C8W4_9BACT</name>
<dbReference type="Pfam" id="PF03553">
    <property type="entry name" value="Na_H_antiporter"/>
    <property type="match status" value="1"/>
</dbReference>
<evidence type="ECO:0000256" key="3">
    <source>
        <dbReference type="ARBA" id="ARBA00022449"/>
    </source>
</evidence>
<feature type="transmembrane region" description="Helical" evidence="9">
    <location>
        <begin position="78"/>
        <end position="101"/>
    </location>
</feature>
<sequence length="484" mass="51001">MKNIRKYILSITPVAFLIVFLAVVIRVYGIDALSGPSQLVLIVSTGIAVLIAILFFHKSWKTLEAEINHSIGSIGSPIVILLLIGLLSGTWMVSGIVPMLIYYGMQIINPHVFLITSCLISAIVSVMTGSSWTTVATIGVALMGIGKAEGFSDGWTAGAILSGAYFGDKMSPLSDTTVLASSLCGTPLFTHIKYMTITTVPAFTITLLIFLTAGFLSPSAASIDTTAFTTALSSKFDLSPWLLLVPVATGAMIYKKLPAIIVLFASSVLAIVFAVIFQPQVLAEVSGVANAAAPGTVPSAVILFKGAMVSCFGSTSVDSGFAPVNALLATRGMAGMLNTVWIILCAICFGGVLKASGMLANIVSLVIPLTRTRVGLVASTVVSGIFFNATAADQFLSIMLNASMFGEIYRKEGYEPRLLSRSIEDSSTVTSVLIPWSTCGMTQSTVLNVPTLTYLPYCFFNILAPLTSIIVAATGYKIYKVAKG</sequence>
<comment type="similarity">
    <text evidence="8">Belongs to the NhaC Na(+)/H(+) (TC 2.A.35) antiporter family.</text>
</comment>
<dbReference type="AlphaFoldDB" id="A0A9R1C8W4"/>
<feature type="transmembrane region" description="Helical" evidence="9">
    <location>
        <begin position="374"/>
        <end position="392"/>
    </location>
</feature>
<organism evidence="11 12">
    <name type="scientific">Prevotella lacticifex</name>
    <dbReference type="NCBI Taxonomy" id="2854755"/>
    <lineage>
        <taxon>Bacteria</taxon>
        <taxon>Pseudomonadati</taxon>
        <taxon>Bacteroidota</taxon>
        <taxon>Bacteroidia</taxon>
        <taxon>Bacteroidales</taxon>
        <taxon>Prevotellaceae</taxon>
        <taxon>Prevotella</taxon>
    </lineage>
</organism>
<keyword evidence="5 9" id="KW-0812">Transmembrane</keyword>
<feature type="transmembrane region" description="Helical" evidence="9">
    <location>
        <begin position="197"/>
        <end position="218"/>
    </location>
</feature>
<feature type="transmembrane region" description="Helical" evidence="9">
    <location>
        <begin position="7"/>
        <end position="27"/>
    </location>
</feature>
<dbReference type="PANTHER" id="PTHR33451:SF3">
    <property type="entry name" value="MALATE-2H(+)_NA(+)-LACTATE ANTIPORTER"/>
    <property type="match status" value="1"/>
</dbReference>
<keyword evidence="4" id="KW-1003">Cell membrane</keyword>
<reference evidence="11" key="1">
    <citation type="journal article" date="2022" name="Int. J. Syst. Evol. Microbiol.">
        <title>Prevotella lacticifex sp. nov., isolated from the rumen of cows.</title>
        <authorList>
            <person name="Shinkai T."/>
            <person name="Ikeyama N."/>
            <person name="Kumagai M."/>
            <person name="Ohmori H."/>
            <person name="Sakamoto M."/>
            <person name="Ohkuma M."/>
            <person name="Mitsumori M."/>
        </authorList>
    </citation>
    <scope>NUCLEOTIDE SEQUENCE</scope>
    <source>
        <strain evidence="11">R5076</strain>
    </source>
</reference>
<keyword evidence="6 9" id="KW-1133">Transmembrane helix</keyword>
<comment type="caution">
    <text evidence="11">The sequence shown here is derived from an EMBL/GenBank/DDBJ whole genome shotgun (WGS) entry which is preliminary data.</text>
</comment>
<feature type="transmembrane region" description="Helical" evidence="9">
    <location>
        <begin position="454"/>
        <end position="479"/>
    </location>
</feature>
<keyword evidence="12" id="KW-1185">Reference proteome</keyword>
<keyword evidence="2" id="KW-0813">Transport</keyword>
<evidence type="ECO:0000313" key="12">
    <source>
        <dbReference type="Proteomes" id="UP000825483"/>
    </source>
</evidence>
<evidence type="ECO:0000259" key="10">
    <source>
        <dbReference type="Pfam" id="PF03553"/>
    </source>
</evidence>
<protein>
    <submittedName>
        <fullName evidence="11">Sodium:proton antiporter</fullName>
    </submittedName>
</protein>
<dbReference type="EMBL" id="BPUB01000001">
    <property type="protein sequence ID" value="GJG58149.1"/>
    <property type="molecule type" value="Genomic_DNA"/>
</dbReference>
<evidence type="ECO:0000256" key="8">
    <source>
        <dbReference type="ARBA" id="ARBA00038435"/>
    </source>
</evidence>
<dbReference type="InterPro" id="IPR018461">
    <property type="entry name" value="Na/H_Antiport_NhaC-like_C"/>
</dbReference>
<feature type="transmembrane region" description="Helical" evidence="9">
    <location>
        <begin position="259"/>
        <end position="277"/>
    </location>
</feature>
<dbReference type="InterPro" id="IPR052180">
    <property type="entry name" value="NhaC_Na-H+_Antiporter"/>
</dbReference>
<comment type="subcellular location">
    <subcellularLocation>
        <location evidence="1">Cell membrane</location>
        <topology evidence="1">Multi-pass membrane protein</topology>
    </subcellularLocation>
</comment>
<evidence type="ECO:0000256" key="4">
    <source>
        <dbReference type="ARBA" id="ARBA00022475"/>
    </source>
</evidence>
<evidence type="ECO:0000256" key="7">
    <source>
        <dbReference type="ARBA" id="ARBA00023136"/>
    </source>
</evidence>
<evidence type="ECO:0000256" key="5">
    <source>
        <dbReference type="ARBA" id="ARBA00022692"/>
    </source>
</evidence>
<feature type="transmembrane region" description="Helical" evidence="9">
    <location>
        <begin position="39"/>
        <end position="57"/>
    </location>
</feature>
<dbReference type="GO" id="GO:0015297">
    <property type="term" value="F:antiporter activity"/>
    <property type="evidence" value="ECO:0007669"/>
    <property type="project" value="UniProtKB-KW"/>
</dbReference>
<accession>A0A9R1C8W4</accession>
<keyword evidence="7 9" id="KW-0472">Membrane</keyword>
<dbReference type="GeneID" id="72467927"/>
<feature type="transmembrane region" description="Helical" evidence="9">
    <location>
        <begin position="238"/>
        <end position="254"/>
    </location>
</feature>
<dbReference type="PANTHER" id="PTHR33451">
    <property type="entry name" value="MALATE-2H(+)/NA(+)-LACTATE ANTIPORTER"/>
    <property type="match status" value="1"/>
</dbReference>
<gene>
    <name evidence="11" type="ORF">PRLR5076_10000</name>
</gene>
<evidence type="ECO:0000313" key="11">
    <source>
        <dbReference type="EMBL" id="GJG58149.1"/>
    </source>
</evidence>
<evidence type="ECO:0000256" key="2">
    <source>
        <dbReference type="ARBA" id="ARBA00022448"/>
    </source>
</evidence>
<evidence type="ECO:0000256" key="1">
    <source>
        <dbReference type="ARBA" id="ARBA00004651"/>
    </source>
</evidence>
<feature type="domain" description="Na+/H+ antiporter NhaC-like C-terminal" evidence="10">
    <location>
        <begin position="163"/>
        <end position="475"/>
    </location>
</feature>
<evidence type="ECO:0000256" key="6">
    <source>
        <dbReference type="ARBA" id="ARBA00022989"/>
    </source>
</evidence>
<dbReference type="GO" id="GO:0005886">
    <property type="term" value="C:plasma membrane"/>
    <property type="evidence" value="ECO:0007669"/>
    <property type="project" value="UniProtKB-SubCell"/>
</dbReference>